<evidence type="ECO:0000256" key="1">
    <source>
        <dbReference type="ARBA" id="ARBA00009747"/>
    </source>
</evidence>
<dbReference type="PANTHER" id="PTHR12153:SF15">
    <property type="entry name" value="PROTEIN ADENYLYLTRANSFERASE SELO, MITOCHONDRIAL"/>
    <property type="match status" value="1"/>
</dbReference>
<evidence type="ECO:0000256" key="2">
    <source>
        <dbReference type="ARBA" id="ARBA00022679"/>
    </source>
</evidence>
<proteinExistence type="inferred from homology"/>
<keyword evidence="6 8" id="KW-0067">ATP-binding</keyword>
<comment type="cofactor">
    <cofactor evidence="8">
        <name>Mg(2+)</name>
        <dbReference type="ChEBI" id="CHEBI:18420"/>
    </cofactor>
    <cofactor evidence="8">
        <name>Mn(2+)</name>
        <dbReference type="ChEBI" id="CHEBI:29035"/>
    </cofactor>
</comment>
<keyword evidence="2 8" id="KW-0808">Transferase</keyword>
<feature type="binding site" evidence="8">
    <location>
        <position position="266"/>
    </location>
    <ligand>
        <name>ATP</name>
        <dbReference type="ChEBI" id="CHEBI:30616"/>
    </ligand>
</feature>
<comment type="catalytic activity">
    <reaction evidence="8">
        <text>L-threonyl-[protein] + ATP = 3-O-(5'-adenylyl)-L-threonyl-[protein] + diphosphate</text>
        <dbReference type="Rhea" id="RHEA:54292"/>
        <dbReference type="Rhea" id="RHEA-COMP:11060"/>
        <dbReference type="Rhea" id="RHEA-COMP:13847"/>
        <dbReference type="ChEBI" id="CHEBI:30013"/>
        <dbReference type="ChEBI" id="CHEBI:30616"/>
        <dbReference type="ChEBI" id="CHEBI:33019"/>
        <dbReference type="ChEBI" id="CHEBI:138113"/>
        <dbReference type="EC" id="2.7.7.108"/>
    </reaction>
</comment>
<name>A0A6B1F281_9SYNE</name>
<comment type="similarity">
    <text evidence="1 8">Belongs to the SELO family.</text>
</comment>
<comment type="caution">
    <text evidence="10">The sequence shown here is derived from an EMBL/GenBank/DDBJ whole genome shotgun (WGS) entry which is preliminary data.</text>
</comment>
<feature type="binding site" evidence="8">
    <location>
        <position position="180"/>
    </location>
    <ligand>
        <name>ATP</name>
        <dbReference type="ChEBI" id="CHEBI:30616"/>
    </ligand>
</feature>
<accession>A0A6B1F281</accession>
<evidence type="ECO:0000256" key="4">
    <source>
        <dbReference type="ARBA" id="ARBA00022723"/>
    </source>
</evidence>
<dbReference type="GO" id="GO:0005524">
    <property type="term" value="F:ATP binding"/>
    <property type="evidence" value="ECO:0007669"/>
    <property type="project" value="UniProtKB-UniRule"/>
</dbReference>
<dbReference type="EMBL" id="VYDO01000022">
    <property type="protein sequence ID" value="MYG37530.1"/>
    <property type="molecule type" value="Genomic_DNA"/>
</dbReference>
<dbReference type="PANTHER" id="PTHR12153">
    <property type="entry name" value="SELENOPROTEIN O"/>
    <property type="match status" value="1"/>
</dbReference>
<dbReference type="Pfam" id="PF02696">
    <property type="entry name" value="SelO"/>
    <property type="match status" value="1"/>
</dbReference>
<dbReference type="EC" id="2.7.7.-" evidence="8"/>
<dbReference type="GO" id="GO:0070733">
    <property type="term" value="F:AMPylase activity"/>
    <property type="evidence" value="ECO:0007669"/>
    <property type="project" value="UniProtKB-EC"/>
</dbReference>
<dbReference type="AlphaFoldDB" id="A0A6B1F281"/>
<evidence type="ECO:0000256" key="8">
    <source>
        <dbReference type="HAMAP-Rule" id="MF_00692"/>
    </source>
</evidence>
<dbReference type="HAMAP" id="MF_00692">
    <property type="entry name" value="SelO"/>
    <property type="match status" value="1"/>
</dbReference>
<evidence type="ECO:0000256" key="5">
    <source>
        <dbReference type="ARBA" id="ARBA00022741"/>
    </source>
</evidence>
<keyword evidence="5 8" id="KW-0547">Nucleotide-binding</keyword>
<comment type="catalytic activity">
    <reaction evidence="8">
        <text>L-histidyl-[protein] + UTP = N(tele)-(5'-uridylyl)-L-histidyl-[protein] + diphosphate</text>
        <dbReference type="Rhea" id="RHEA:83891"/>
        <dbReference type="Rhea" id="RHEA-COMP:9745"/>
        <dbReference type="Rhea" id="RHEA-COMP:20239"/>
        <dbReference type="ChEBI" id="CHEBI:29979"/>
        <dbReference type="ChEBI" id="CHEBI:33019"/>
        <dbReference type="ChEBI" id="CHEBI:46398"/>
        <dbReference type="ChEBI" id="CHEBI:233474"/>
    </reaction>
</comment>
<feature type="region of interest" description="Disordered" evidence="9">
    <location>
        <begin position="480"/>
        <end position="500"/>
    </location>
</feature>
<feature type="binding site" evidence="8">
    <location>
        <position position="187"/>
    </location>
    <ligand>
        <name>ATP</name>
        <dbReference type="ChEBI" id="CHEBI:30616"/>
    </ligand>
</feature>
<reference evidence="10" key="1">
    <citation type="submission" date="2019-09" db="EMBL/GenBank/DDBJ databases">
        <title>Characterisation of the sponge microbiome using genome-centric metagenomics.</title>
        <authorList>
            <person name="Engelberts J.P."/>
            <person name="Robbins S.J."/>
            <person name="De Goeij J.M."/>
            <person name="Aranda M."/>
            <person name="Bell S.C."/>
            <person name="Webster N.S."/>
        </authorList>
    </citation>
    <scope>NUCLEOTIDE SEQUENCE</scope>
    <source>
        <strain evidence="10">SB0676_bin_10</strain>
    </source>
</reference>
<feature type="binding site" evidence="8">
    <location>
        <position position="91"/>
    </location>
    <ligand>
        <name>ATP</name>
        <dbReference type="ChEBI" id="CHEBI:30616"/>
    </ligand>
</feature>
<feature type="binding site" evidence="8">
    <location>
        <position position="127"/>
    </location>
    <ligand>
        <name>ATP</name>
        <dbReference type="ChEBI" id="CHEBI:30616"/>
    </ligand>
</feature>
<feature type="binding site" evidence="8">
    <location>
        <position position="257"/>
    </location>
    <ligand>
        <name>Mg(2+)</name>
        <dbReference type="ChEBI" id="CHEBI:18420"/>
    </ligand>
</feature>
<comment type="catalytic activity">
    <reaction evidence="8">
        <text>L-tyrosyl-[protein] + UTP = O-(5'-uridylyl)-L-tyrosyl-[protein] + diphosphate</text>
        <dbReference type="Rhea" id="RHEA:83887"/>
        <dbReference type="Rhea" id="RHEA-COMP:10136"/>
        <dbReference type="Rhea" id="RHEA-COMP:20238"/>
        <dbReference type="ChEBI" id="CHEBI:33019"/>
        <dbReference type="ChEBI" id="CHEBI:46398"/>
        <dbReference type="ChEBI" id="CHEBI:46858"/>
        <dbReference type="ChEBI" id="CHEBI:90602"/>
    </reaction>
</comment>
<keyword evidence="4 8" id="KW-0479">Metal-binding</keyword>
<evidence type="ECO:0000256" key="7">
    <source>
        <dbReference type="ARBA" id="ARBA00022842"/>
    </source>
</evidence>
<dbReference type="EC" id="2.7.7.108" evidence="8"/>
<evidence type="ECO:0000256" key="6">
    <source>
        <dbReference type="ARBA" id="ARBA00022840"/>
    </source>
</evidence>
<protein>
    <recommendedName>
        <fullName evidence="8">Protein nucleotidyltransferase YdiU</fullName>
        <ecNumber evidence="8">2.7.7.-</ecNumber>
    </recommendedName>
    <alternativeName>
        <fullName evidence="8">Protein adenylyltransferase YdiU</fullName>
        <ecNumber evidence="8">2.7.7.108</ecNumber>
    </alternativeName>
    <alternativeName>
        <fullName evidence="8">Protein uridylyltransferase YdiU</fullName>
        <ecNumber evidence="8">2.7.7.-</ecNumber>
    </alternativeName>
</protein>
<sequence>MTTNNPLLALPFEPSLECLGSDYWDVVEAACFPETRLRFRNDALLRQLGLDPSGVSRDHLEAAYGRFEGRQPLLALRYHGYQFGVYNPQLGDGRGFLYGQMRDRHGQLQDLGTKGSGQTPWSRGGDGRLTLKGGVREVIAAEALHRLGVTTSRTMSLIETGEQLYRGDEPSPTRSSVMVRLAKTHLRFGSCERLLYLQQPGQLARLLHHVQRTYYPHLAEADSPLLAMVAELVERVAHMAAQWMVAGFTHGVLNTDNMSLAGESFDYGPYGFLASWDPGFTAAYFDHTGLYAYGRQPAVCHHNLKLLLQPLAMALPLEALEATIAPFGSIYGTAYRAGLLRRLGLAQPWATVQTMAPPAGDLVSLTLQLLAAWRIDYGDFFAGLRDQVSRSDLEEPDALRPWHGPEPPRQPWLAWRDCWWSHWHGLRGDGRQAARWALQRWNLTRTPTRPVIEQVWQSISNHDNWEPFHQLVDSWRWTGAAQPEPAEQAETRPQDQTHQG</sequence>
<organism evidence="10">
    <name type="scientific">Synechococcus sp. SB0676_bin_10</name>
    <dbReference type="NCBI Taxonomy" id="2604869"/>
    <lineage>
        <taxon>Bacteria</taxon>
        <taxon>Bacillati</taxon>
        <taxon>Cyanobacteriota</taxon>
        <taxon>Cyanophyceae</taxon>
        <taxon>Synechococcales</taxon>
        <taxon>Synechococcaceae</taxon>
        <taxon>Synechococcus</taxon>
    </lineage>
</organism>
<dbReference type="InterPro" id="IPR003846">
    <property type="entry name" value="SelO"/>
</dbReference>
<feature type="active site" description="Proton acceptor" evidence="8">
    <location>
        <position position="256"/>
    </location>
</feature>
<feature type="binding site" evidence="8">
    <location>
        <position position="94"/>
    </location>
    <ligand>
        <name>ATP</name>
        <dbReference type="ChEBI" id="CHEBI:30616"/>
    </ligand>
</feature>
<evidence type="ECO:0000313" key="10">
    <source>
        <dbReference type="EMBL" id="MYG37530.1"/>
    </source>
</evidence>
<comment type="catalytic activity">
    <reaction evidence="8">
        <text>L-seryl-[protein] + UTP = O-(5'-uridylyl)-L-seryl-[protein] + diphosphate</text>
        <dbReference type="Rhea" id="RHEA:64604"/>
        <dbReference type="Rhea" id="RHEA-COMP:9863"/>
        <dbReference type="Rhea" id="RHEA-COMP:16635"/>
        <dbReference type="ChEBI" id="CHEBI:29999"/>
        <dbReference type="ChEBI" id="CHEBI:33019"/>
        <dbReference type="ChEBI" id="CHEBI:46398"/>
        <dbReference type="ChEBI" id="CHEBI:156051"/>
    </reaction>
</comment>
<evidence type="ECO:0000256" key="3">
    <source>
        <dbReference type="ARBA" id="ARBA00022695"/>
    </source>
</evidence>
<dbReference type="NCBIfam" id="NF000658">
    <property type="entry name" value="PRK00029.1"/>
    <property type="match status" value="1"/>
</dbReference>
<comment type="function">
    <text evidence="8">Nucleotidyltransferase involved in the post-translational modification of proteins. It can catalyze the addition of adenosine monophosphate (AMP) or uridine monophosphate (UMP) to a protein, resulting in modifications known as AMPylation and UMPylation.</text>
</comment>
<feature type="compositionally biased region" description="Basic and acidic residues" evidence="9">
    <location>
        <begin position="489"/>
        <end position="500"/>
    </location>
</feature>
<feature type="binding site" evidence="8">
    <location>
        <position position="93"/>
    </location>
    <ligand>
        <name>ATP</name>
        <dbReference type="ChEBI" id="CHEBI:30616"/>
    </ligand>
</feature>
<evidence type="ECO:0000256" key="9">
    <source>
        <dbReference type="SAM" id="MobiDB-lite"/>
    </source>
</evidence>
<keyword evidence="7 8" id="KW-0460">Magnesium</keyword>
<feature type="binding site" evidence="8">
    <location>
        <position position="266"/>
    </location>
    <ligand>
        <name>Mg(2+)</name>
        <dbReference type="ChEBI" id="CHEBI:18420"/>
    </ligand>
</feature>
<feature type="binding site" evidence="8">
    <location>
        <position position="126"/>
    </location>
    <ligand>
        <name>ATP</name>
        <dbReference type="ChEBI" id="CHEBI:30616"/>
    </ligand>
</feature>
<comment type="catalytic activity">
    <reaction evidence="8">
        <text>L-seryl-[protein] + ATP = 3-O-(5'-adenylyl)-L-seryl-[protein] + diphosphate</text>
        <dbReference type="Rhea" id="RHEA:58120"/>
        <dbReference type="Rhea" id="RHEA-COMP:9863"/>
        <dbReference type="Rhea" id="RHEA-COMP:15073"/>
        <dbReference type="ChEBI" id="CHEBI:29999"/>
        <dbReference type="ChEBI" id="CHEBI:30616"/>
        <dbReference type="ChEBI" id="CHEBI:33019"/>
        <dbReference type="ChEBI" id="CHEBI:142516"/>
        <dbReference type="EC" id="2.7.7.108"/>
    </reaction>
</comment>
<comment type="catalytic activity">
    <reaction evidence="8">
        <text>L-tyrosyl-[protein] + ATP = O-(5'-adenylyl)-L-tyrosyl-[protein] + diphosphate</text>
        <dbReference type="Rhea" id="RHEA:54288"/>
        <dbReference type="Rhea" id="RHEA-COMP:10136"/>
        <dbReference type="Rhea" id="RHEA-COMP:13846"/>
        <dbReference type="ChEBI" id="CHEBI:30616"/>
        <dbReference type="ChEBI" id="CHEBI:33019"/>
        <dbReference type="ChEBI" id="CHEBI:46858"/>
        <dbReference type="ChEBI" id="CHEBI:83624"/>
        <dbReference type="EC" id="2.7.7.108"/>
    </reaction>
</comment>
<dbReference type="GO" id="GO:0030145">
    <property type="term" value="F:manganese ion binding"/>
    <property type="evidence" value="ECO:0007669"/>
    <property type="project" value="UniProtKB-UniRule"/>
</dbReference>
<feature type="binding site" evidence="8">
    <location>
        <position position="114"/>
    </location>
    <ligand>
        <name>ATP</name>
        <dbReference type="ChEBI" id="CHEBI:30616"/>
    </ligand>
</feature>
<keyword evidence="8" id="KW-0464">Manganese</keyword>
<gene>
    <name evidence="8" type="primary">ydiU</name>
    <name evidence="8" type="synonym">selO</name>
    <name evidence="10" type="ORF">F4162_00535</name>
</gene>
<dbReference type="GO" id="GO:0000287">
    <property type="term" value="F:magnesium ion binding"/>
    <property type="evidence" value="ECO:0007669"/>
    <property type="project" value="UniProtKB-UniRule"/>
</dbReference>
<keyword evidence="3 8" id="KW-0548">Nucleotidyltransferase</keyword>